<evidence type="ECO:0000313" key="13">
    <source>
        <dbReference type="EMBL" id="KAI3432785.1"/>
    </source>
</evidence>
<dbReference type="AlphaFoldDB" id="A0A9D4TRM2"/>
<dbReference type="InterPro" id="IPR003591">
    <property type="entry name" value="Leu-rich_rpt_typical-subtyp"/>
</dbReference>
<evidence type="ECO:0000256" key="7">
    <source>
        <dbReference type="ARBA" id="ARBA00022729"/>
    </source>
</evidence>
<evidence type="ECO:0000256" key="9">
    <source>
        <dbReference type="ARBA" id="ARBA00022989"/>
    </source>
</evidence>
<keyword evidence="9" id="KW-1133">Transmembrane helix</keyword>
<dbReference type="Gene3D" id="3.80.10.10">
    <property type="entry name" value="Ribonuclease Inhibitor"/>
    <property type="match status" value="1"/>
</dbReference>
<feature type="region of interest" description="Disordered" evidence="12">
    <location>
        <begin position="1"/>
        <end position="23"/>
    </location>
</feature>
<keyword evidence="5" id="KW-0433">Leucine-rich repeat</keyword>
<evidence type="ECO:0000256" key="2">
    <source>
        <dbReference type="ARBA" id="ARBA00004430"/>
    </source>
</evidence>
<evidence type="ECO:0000256" key="12">
    <source>
        <dbReference type="SAM" id="MobiDB-lite"/>
    </source>
</evidence>
<evidence type="ECO:0000256" key="1">
    <source>
        <dbReference type="ARBA" id="ARBA00004251"/>
    </source>
</evidence>
<evidence type="ECO:0000256" key="10">
    <source>
        <dbReference type="ARBA" id="ARBA00023136"/>
    </source>
</evidence>
<dbReference type="PROSITE" id="PS51450">
    <property type="entry name" value="LRR"/>
    <property type="match status" value="1"/>
</dbReference>
<comment type="similarity">
    <text evidence="3">Belongs to the RLP family.</text>
</comment>
<comment type="subcellular location">
    <subcellularLocation>
        <location evidence="1">Cell membrane</location>
        <topology evidence="1">Single-pass type I membrane protein</topology>
    </subcellularLocation>
    <subcellularLocation>
        <location evidence="2">Cytoplasm</location>
        <location evidence="2">Cytoskeleton</location>
        <location evidence="2">Cilium axoneme</location>
    </subcellularLocation>
</comment>
<feature type="compositionally biased region" description="Basic and acidic residues" evidence="12">
    <location>
        <begin position="1"/>
        <end position="12"/>
    </location>
</feature>
<dbReference type="PANTHER" id="PTHR48061">
    <property type="entry name" value="LEUCINE-RICH REPEAT RECEPTOR PROTEIN KINASE EMS1-LIKE-RELATED"/>
    <property type="match status" value="1"/>
</dbReference>
<accession>A0A9D4TRM2</accession>
<keyword evidence="14" id="KW-1185">Reference proteome</keyword>
<evidence type="ECO:0000256" key="6">
    <source>
        <dbReference type="ARBA" id="ARBA00022692"/>
    </source>
</evidence>
<dbReference type="InterPro" id="IPR046956">
    <property type="entry name" value="RLP23-like"/>
</dbReference>
<keyword evidence="6" id="KW-0812">Transmembrane</keyword>
<keyword evidence="8" id="KW-0677">Repeat</keyword>
<evidence type="ECO:0000256" key="3">
    <source>
        <dbReference type="ARBA" id="ARBA00009592"/>
    </source>
</evidence>
<dbReference type="PANTHER" id="PTHR48061:SF2">
    <property type="entry name" value="RECEPTOR LIKE PROTEIN 30-LIKE"/>
    <property type="match status" value="1"/>
</dbReference>
<dbReference type="EMBL" id="SIDB01000005">
    <property type="protein sequence ID" value="KAI3432785.1"/>
    <property type="molecule type" value="Genomic_DNA"/>
</dbReference>
<reference evidence="13" key="1">
    <citation type="journal article" date="2019" name="Plant J.">
        <title>Chlorella vulgaris genome assembly and annotation reveals the molecular basis for metabolic acclimation to high light conditions.</title>
        <authorList>
            <person name="Cecchin M."/>
            <person name="Marcolungo L."/>
            <person name="Rossato M."/>
            <person name="Girolomoni L."/>
            <person name="Cosentino E."/>
            <person name="Cuine S."/>
            <person name="Li-Beisson Y."/>
            <person name="Delledonne M."/>
            <person name="Ballottari M."/>
        </authorList>
    </citation>
    <scope>NUCLEOTIDE SEQUENCE</scope>
    <source>
        <strain evidence="13">211/11P</strain>
    </source>
</reference>
<evidence type="ECO:0000256" key="4">
    <source>
        <dbReference type="ARBA" id="ARBA00022475"/>
    </source>
</evidence>
<keyword evidence="7" id="KW-0732">Signal</keyword>
<dbReference type="InterPro" id="IPR001611">
    <property type="entry name" value="Leu-rich_rpt"/>
</dbReference>
<dbReference type="SMART" id="SM00369">
    <property type="entry name" value="LRR_TYP"/>
    <property type="match status" value="3"/>
</dbReference>
<dbReference type="Pfam" id="PF00560">
    <property type="entry name" value="LRR_1"/>
    <property type="match status" value="1"/>
</dbReference>
<evidence type="ECO:0000256" key="11">
    <source>
        <dbReference type="ARBA" id="ARBA00023180"/>
    </source>
</evidence>
<dbReference type="SUPFAM" id="SSF52058">
    <property type="entry name" value="L domain-like"/>
    <property type="match status" value="1"/>
</dbReference>
<dbReference type="GO" id="GO:0005886">
    <property type="term" value="C:plasma membrane"/>
    <property type="evidence" value="ECO:0007669"/>
    <property type="project" value="UniProtKB-SubCell"/>
</dbReference>
<organism evidence="13 14">
    <name type="scientific">Chlorella vulgaris</name>
    <name type="common">Green alga</name>
    <dbReference type="NCBI Taxonomy" id="3077"/>
    <lineage>
        <taxon>Eukaryota</taxon>
        <taxon>Viridiplantae</taxon>
        <taxon>Chlorophyta</taxon>
        <taxon>core chlorophytes</taxon>
        <taxon>Trebouxiophyceae</taxon>
        <taxon>Chlorellales</taxon>
        <taxon>Chlorellaceae</taxon>
        <taxon>Chlorella clade</taxon>
        <taxon>Chlorella</taxon>
    </lineage>
</organism>
<protein>
    <submittedName>
        <fullName evidence="13">Uncharacterized protein</fullName>
    </submittedName>
</protein>
<reference evidence="13" key="2">
    <citation type="submission" date="2020-11" db="EMBL/GenBank/DDBJ databases">
        <authorList>
            <person name="Cecchin M."/>
            <person name="Marcolungo L."/>
            <person name="Rossato M."/>
            <person name="Girolomoni L."/>
            <person name="Cosentino E."/>
            <person name="Cuine S."/>
            <person name="Li-Beisson Y."/>
            <person name="Delledonne M."/>
            <person name="Ballottari M."/>
        </authorList>
    </citation>
    <scope>NUCLEOTIDE SEQUENCE</scope>
    <source>
        <strain evidence="13">211/11P</strain>
        <tissue evidence="13">Whole cell</tissue>
    </source>
</reference>
<evidence type="ECO:0000256" key="5">
    <source>
        <dbReference type="ARBA" id="ARBA00022614"/>
    </source>
</evidence>
<dbReference type="InterPro" id="IPR032675">
    <property type="entry name" value="LRR_dom_sf"/>
</dbReference>
<keyword evidence="11" id="KW-0325">Glycoprotein</keyword>
<dbReference type="GO" id="GO:0005930">
    <property type="term" value="C:axoneme"/>
    <property type="evidence" value="ECO:0007669"/>
    <property type="project" value="UniProtKB-SubCell"/>
</dbReference>
<name>A0A9D4TRM2_CHLVU</name>
<gene>
    <name evidence="13" type="ORF">D9Q98_010370</name>
</gene>
<proteinExistence type="inferred from homology"/>
<evidence type="ECO:0000256" key="8">
    <source>
        <dbReference type="ARBA" id="ARBA00022737"/>
    </source>
</evidence>
<evidence type="ECO:0000313" key="14">
    <source>
        <dbReference type="Proteomes" id="UP001055712"/>
    </source>
</evidence>
<keyword evidence="10" id="KW-0472">Membrane</keyword>
<dbReference type="OrthoDB" id="4691307at2759"/>
<dbReference type="Proteomes" id="UP001055712">
    <property type="component" value="Unassembled WGS sequence"/>
</dbReference>
<sequence>MASRCLEEERSGRQTRSINARPTKAAATGAGALALAVLAPAGPPQLTVLGHLEQDDKMRLGSTCTSLRQASLAWFPEVTVEVKRGKTDVASLAAWLERHQACLHLNMAGWHDKCTQLATEAQCSDSLVALPSSLVSSLAVCSESGLPAAVSVLTALTRLDFTCVELDGYVVNQAAGNLPWGLDCLRHLGRLKQLRFDAVSIDSNEEELLALPALVGLQALRLVRSSLQAAPRALAGLTQLTTLDLSLNRIPDTAALATLQRLRKLELHGCSLRAVPPQLSALTALTCLDLSGNDAMAGGWQHLQALTHLQHLNLDHCSLRAVPPQLAALAALARLDLSRNRQLAGGLQHLSALTQLRDLTSTGCNITAVPQQLSTLEVLTCLDLSINEPLKWRLAAPAAAHTAASPETVLLRTHFSSRAAVSTKRTHPPGLILQRAAEWRLAAPAAPDPAASLGTVTLRPYSSPTAAVSVTALARQDLSANKLERGWQHLQSLERLQRPQLPTPGMAALRTV</sequence>
<keyword evidence="4" id="KW-1003">Cell membrane</keyword>
<comment type="caution">
    <text evidence="13">The sequence shown here is derived from an EMBL/GenBank/DDBJ whole genome shotgun (WGS) entry which is preliminary data.</text>
</comment>